<dbReference type="EMBL" id="BBSA01000008">
    <property type="protein sequence ID" value="GAM63403.1"/>
    <property type="molecule type" value="Genomic_DNA"/>
</dbReference>
<comment type="caution">
    <text evidence="2">The sequence shown here is derived from an EMBL/GenBank/DDBJ whole genome shotgun (WGS) entry which is preliminary data.</text>
</comment>
<dbReference type="InterPro" id="IPR010221">
    <property type="entry name" value="VCBS_dom"/>
</dbReference>
<proteinExistence type="predicted"/>
<gene>
    <name evidence="2" type="ORF">JCM19232_1550</name>
</gene>
<dbReference type="Proteomes" id="UP000031670">
    <property type="component" value="Unassembled WGS sequence"/>
</dbReference>
<dbReference type="AlphaFoldDB" id="A0A0B8PJZ8"/>
<protein>
    <submittedName>
        <fullName evidence="2">T1SS secreted agglutinin RTX</fullName>
    </submittedName>
</protein>
<sequence length="158" mass="16848">MLLTQSGHATNRNGCGRYGGVSNGTVDIHNREKGIDLVFTADHLKGQYGEFTLDKDSGEWTYTLDSKGHQDLAQGETHTEVMQVTATNTFGLSKTLEVTVTVKGTNDIPVITSQAQTGATKEDDVLSASGQVTASDVDHGAVLTYTPDNTQANMANSR</sequence>
<evidence type="ECO:0000313" key="2">
    <source>
        <dbReference type="EMBL" id="GAM63403.1"/>
    </source>
</evidence>
<dbReference type="NCBIfam" id="TIGR01965">
    <property type="entry name" value="VCBS_repeat"/>
    <property type="match status" value="1"/>
</dbReference>
<organism evidence="2 3">
    <name type="scientific">Vibrio ishigakensis</name>
    <dbReference type="NCBI Taxonomy" id="1481914"/>
    <lineage>
        <taxon>Bacteria</taxon>
        <taxon>Pseudomonadati</taxon>
        <taxon>Pseudomonadota</taxon>
        <taxon>Gammaproteobacteria</taxon>
        <taxon>Vibrionales</taxon>
        <taxon>Vibrionaceae</taxon>
        <taxon>Vibrio</taxon>
    </lineage>
</organism>
<accession>A0A0B8PJZ8</accession>
<reference evidence="2 3" key="1">
    <citation type="submission" date="2015-01" db="EMBL/GenBank/DDBJ databases">
        <title>Vibrio sp. C5 JCM 19232 whole genome shotgun sequence.</title>
        <authorList>
            <person name="Sawabe T."/>
            <person name="Meirelles P."/>
            <person name="Feng G."/>
            <person name="Sayaka M."/>
            <person name="Hattori M."/>
            <person name="Ohkuma M."/>
        </authorList>
    </citation>
    <scope>NUCLEOTIDE SEQUENCE [LARGE SCALE GENOMIC DNA]</scope>
    <source>
        <strain evidence="2 3">JCM19232</strain>
    </source>
</reference>
<name>A0A0B8PJZ8_9VIBR</name>
<dbReference type="Pfam" id="PF17803">
    <property type="entry name" value="Cadherin_4"/>
    <property type="match status" value="1"/>
</dbReference>
<dbReference type="Gene3D" id="2.60.40.10">
    <property type="entry name" value="Immunoglobulins"/>
    <property type="match status" value="1"/>
</dbReference>
<evidence type="ECO:0000259" key="1">
    <source>
        <dbReference type="Pfam" id="PF17803"/>
    </source>
</evidence>
<dbReference type="InterPro" id="IPR013783">
    <property type="entry name" value="Ig-like_fold"/>
</dbReference>
<reference evidence="2 3" key="2">
    <citation type="submission" date="2015-01" db="EMBL/GenBank/DDBJ databases">
        <authorList>
            <consortium name="NBRP consortium"/>
            <person name="Sawabe T."/>
            <person name="Meirelles P."/>
            <person name="Feng G."/>
            <person name="Sayaka M."/>
            <person name="Hattori M."/>
            <person name="Ohkuma M."/>
        </authorList>
    </citation>
    <scope>NUCLEOTIDE SEQUENCE [LARGE SCALE GENOMIC DNA]</scope>
    <source>
        <strain evidence="2 3">JCM19232</strain>
    </source>
</reference>
<feature type="domain" description="RapA2 cadherin-like" evidence="1">
    <location>
        <begin position="98"/>
        <end position="151"/>
    </location>
</feature>
<dbReference type="InterPro" id="IPR040853">
    <property type="entry name" value="RapA2_cadherin-like"/>
</dbReference>
<evidence type="ECO:0000313" key="3">
    <source>
        <dbReference type="Proteomes" id="UP000031670"/>
    </source>
</evidence>